<organism evidence="1">
    <name type="scientific">freshwater sediment metagenome</name>
    <dbReference type="NCBI Taxonomy" id="556182"/>
    <lineage>
        <taxon>unclassified sequences</taxon>
        <taxon>metagenomes</taxon>
        <taxon>ecological metagenomes</taxon>
    </lineage>
</organism>
<gene>
    <name evidence="1" type="ORF">AMST5_00233</name>
</gene>
<evidence type="ECO:0000313" key="1">
    <source>
        <dbReference type="EMBL" id="CAJ0850186.1"/>
    </source>
</evidence>
<sequence>MRSIMTSIESTAFQRLEAEGRLLKPAHKAPTHSAGRFGFRGEIALTLDPPTNLEAVFAAAEDGAAAMSFLAGSIATFEQLPALVETLGDNLKPDGKYFIFVGNLDRASRYQISFEGVPLYVLPIDDTSVYNELIDFLYLDKTKMKKLDTAGKLDVIADGAAKYDQIYEAISYEEGLKRL</sequence>
<accession>A0AA48LZB5</accession>
<name>A0AA48LZB5_9ZZZZ</name>
<dbReference type="EMBL" id="OY288114">
    <property type="protein sequence ID" value="CAJ0850186.1"/>
    <property type="molecule type" value="Genomic_DNA"/>
</dbReference>
<proteinExistence type="predicted"/>
<dbReference type="AlphaFoldDB" id="A0AA48LZB5"/>
<protein>
    <submittedName>
        <fullName evidence="1">Uncharacterized protein</fullName>
    </submittedName>
</protein>
<reference evidence="1" key="1">
    <citation type="submission" date="2023-07" db="EMBL/GenBank/DDBJ databases">
        <authorList>
            <person name="Pelsma A.J. K."/>
        </authorList>
    </citation>
    <scope>NUCLEOTIDE SEQUENCE</scope>
</reference>